<dbReference type="SMART" id="SM01007">
    <property type="entry name" value="Aldolase_II"/>
    <property type="match status" value="1"/>
</dbReference>
<dbReference type="SUPFAM" id="SSF53639">
    <property type="entry name" value="AraD/HMP-PK domain-like"/>
    <property type="match status" value="1"/>
</dbReference>
<dbReference type="GO" id="GO:0051015">
    <property type="term" value="F:actin filament binding"/>
    <property type="evidence" value="ECO:0007669"/>
    <property type="project" value="TreeGrafter"/>
</dbReference>
<dbReference type="GO" id="GO:0005856">
    <property type="term" value="C:cytoskeleton"/>
    <property type="evidence" value="ECO:0007669"/>
    <property type="project" value="TreeGrafter"/>
</dbReference>
<gene>
    <name evidence="5" type="ORF">G7K_3467-t1</name>
</gene>
<reference evidence="5 6" key="1">
    <citation type="journal article" date="2011" name="J. Gen. Appl. Microbiol.">
        <title>Draft genome sequencing of the enigmatic yeast Saitoella complicata.</title>
        <authorList>
            <person name="Nishida H."/>
            <person name="Hamamoto M."/>
            <person name="Sugiyama J."/>
        </authorList>
    </citation>
    <scope>NUCLEOTIDE SEQUENCE [LARGE SCALE GENOMIC DNA]</scope>
    <source>
        <strain evidence="5 6">NRRL Y-17804</strain>
    </source>
</reference>
<reference evidence="5 6" key="3">
    <citation type="journal article" date="2015" name="Genome Announc.">
        <title>Draft Genome Sequence of the Archiascomycetous Yeast Saitoella complicata.</title>
        <authorList>
            <person name="Yamauchi K."/>
            <person name="Kondo S."/>
            <person name="Hamamoto M."/>
            <person name="Takahashi Y."/>
            <person name="Ogura Y."/>
            <person name="Hayashi T."/>
            <person name="Nishida H."/>
        </authorList>
    </citation>
    <scope>NUCLEOTIDE SEQUENCE [LARGE SCALE GENOMIC DNA]</scope>
    <source>
        <strain evidence="5 6">NRRL Y-17804</strain>
    </source>
</reference>
<evidence type="ECO:0000313" key="5">
    <source>
        <dbReference type="EMBL" id="GAO49316.1"/>
    </source>
</evidence>
<feature type="compositionally biased region" description="Basic and acidic residues" evidence="3">
    <location>
        <begin position="372"/>
        <end position="401"/>
    </location>
</feature>
<feature type="compositionally biased region" description="Polar residues" evidence="3">
    <location>
        <begin position="359"/>
        <end position="369"/>
    </location>
</feature>
<keyword evidence="6" id="KW-1185">Reference proteome</keyword>
<dbReference type="EMBL" id="BACD03000021">
    <property type="protein sequence ID" value="GAO49316.1"/>
    <property type="molecule type" value="Genomic_DNA"/>
</dbReference>
<feature type="region of interest" description="Disordered" evidence="3">
    <location>
        <begin position="359"/>
        <end position="411"/>
    </location>
</feature>
<dbReference type="InterPro" id="IPR036409">
    <property type="entry name" value="Aldolase_II/adducin_N_sf"/>
</dbReference>
<accession>A0A0E9NHY9</accession>
<dbReference type="InterPro" id="IPR004018">
    <property type="entry name" value="RPEL_repeat"/>
</dbReference>
<feature type="repeat" description="RPEL" evidence="2">
    <location>
        <begin position="381"/>
        <end position="406"/>
    </location>
</feature>
<evidence type="ECO:0000256" key="1">
    <source>
        <dbReference type="ARBA" id="ARBA00022737"/>
    </source>
</evidence>
<protein>
    <recommendedName>
        <fullName evidence="4">Class II aldolase/adducin N-terminal domain-containing protein</fullName>
    </recommendedName>
</protein>
<proteinExistence type="predicted"/>
<dbReference type="Pfam" id="PF02755">
    <property type="entry name" value="RPEL"/>
    <property type="match status" value="1"/>
</dbReference>
<organism evidence="5 6">
    <name type="scientific">Saitoella complicata (strain BCRC 22490 / CBS 7301 / JCM 7358 / NBRC 10748 / NRRL Y-17804)</name>
    <dbReference type="NCBI Taxonomy" id="698492"/>
    <lineage>
        <taxon>Eukaryota</taxon>
        <taxon>Fungi</taxon>
        <taxon>Dikarya</taxon>
        <taxon>Ascomycota</taxon>
        <taxon>Taphrinomycotina</taxon>
        <taxon>Taphrinomycotina incertae sedis</taxon>
        <taxon>Saitoella</taxon>
    </lineage>
</organism>
<dbReference type="FunFam" id="3.40.225.10:FF:000009">
    <property type="entry name" value="Class II aldolase/adducin N-terminal"/>
    <property type="match status" value="1"/>
</dbReference>
<reference evidence="5 6" key="2">
    <citation type="journal article" date="2014" name="J. Gen. Appl. Microbiol.">
        <title>The early diverging ascomycetous budding yeast Saitoella complicata has three histone deacetylases belonging to the Clr6, Hos2, and Rpd3 lineages.</title>
        <authorList>
            <person name="Nishida H."/>
            <person name="Matsumoto T."/>
            <person name="Kondo S."/>
            <person name="Hamamoto M."/>
            <person name="Yoshikawa H."/>
        </authorList>
    </citation>
    <scope>NUCLEOTIDE SEQUENCE [LARGE SCALE GENOMIC DNA]</scope>
    <source>
        <strain evidence="5 6">NRRL Y-17804</strain>
    </source>
</reference>
<dbReference type="AlphaFoldDB" id="A0A0E9NHY9"/>
<keyword evidence="1" id="KW-0677">Repeat</keyword>
<evidence type="ECO:0000259" key="4">
    <source>
        <dbReference type="SMART" id="SM01007"/>
    </source>
</evidence>
<dbReference type="Proteomes" id="UP000033140">
    <property type="component" value="Unassembled WGS sequence"/>
</dbReference>
<dbReference type="InterPro" id="IPR001303">
    <property type="entry name" value="Aldolase_II/adducin_N"/>
</dbReference>
<dbReference type="SMART" id="SM00707">
    <property type="entry name" value="RPEL"/>
    <property type="match status" value="2"/>
</dbReference>
<dbReference type="Pfam" id="PF00596">
    <property type="entry name" value="Aldolase_II"/>
    <property type="match status" value="1"/>
</dbReference>
<dbReference type="STRING" id="698492.A0A0E9NHY9"/>
<feature type="domain" description="Class II aldolase/adducin N-terminal" evidence="4">
    <location>
        <begin position="75"/>
        <end position="258"/>
    </location>
</feature>
<comment type="caution">
    <text evidence="5">The sequence shown here is derived from an EMBL/GenBank/DDBJ whole genome shotgun (WGS) entry which is preliminary data.</text>
</comment>
<dbReference type="Gene3D" id="6.10.150.10">
    <property type="match status" value="1"/>
</dbReference>
<dbReference type="NCBIfam" id="NF004855">
    <property type="entry name" value="PRK06208.1"/>
    <property type="match status" value="1"/>
</dbReference>
<dbReference type="OMA" id="REAHDWT"/>
<dbReference type="Gene3D" id="3.40.225.10">
    <property type="entry name" value="Class II aldolase/adducin N-terminal domain"/>
    <property type="match status" value="1"/>
</dbReference>
<sequence length="411" mass="44773">MREYCTCLDSTFLTMAPGVTATTTTTVEEAVVRDRKSALPTQISAVARGDAAGKLKLPSYPAFATKEEERTYVKEHMAAAFRWMGKSGYGLEGVAGHISIRDPILRDHFWLNPLAKHFSLMRTSDLVLVDHSGNVSPHGNQAVINAAAFAIHSEIHRARPDVDAACHAHSIHGKAFAALGRELDIITQDSCHFWGDQAVYDSFGGVVLAKEEGERVAAALGNNRLCILQNHGLLTVGKTVDEAAFLFGAADRCCQAQLLADAAAGGRGGETVKIGEEEAKLTHGQLTQGDVLWLEFQPSYELMEYESKGDTQHQTIPNQTAQLQSVMSAKPTSPVEEKLDAFLSHRPAEAELKEKNILKSSTLPPTLQASEADLKRHQLEDKLNEKVLHRPAPEELEKRGILESGEGPGRE</sequence>
<evidence type="ECO:0000313" key="6">
    <source>
        <dbReference type="Proteomes" id="UP000033140"/>
    </source>
</evidence>
<dbReference type="PROSITE" id="PS51073">
    <property type="entry name" value="RPEL"/>
    <property type="match status" value="1"/>
</dbReference>
<dbReference type="InterPro" id="IPR051017">
    <property type="entry name" value="Aldolase-II_Adducin_sf"/>
</dbReference>
<name>A0A0E9NHY9_SAICN</name>
<dbReference type="PANTHER" id="PTHR10672:SF39">
    <property type="entry name" value="CLASS II ALDOLASE_ADDUCIN N-TERMINAL DOMAIN-CONTAINING PROTEIN"/>
    <property type="match status" value="1"/>
</dbReference>
<dbReference type="PANTHER" id="PTHR10672">
    <property type="entry name" value="ADDUCIN"/>
    <property type="match status" value="1"/>
</dbReference>
<evidence type="ECO:0000256" key="2">
    <source>
        <dbReference type="PROSITE-ProRule" id="PRU00401"/>
    </source>
</evidence>
<evidence type="ECO:0000256" key="3">
    <source>
        <dbReference type="SAM" id="MobiDB-lite"/>
    </source>
</evidence>